<protein>
    <recommendedName>
        <fullName evidence="5">Proteinase inhibitor I42 chagasin domain-containing protein</fullName>
    </recommendedName>
</protein>
<sequence>MRRTTRSTALALVVLTLAFAGCGTESDGAAAPPPSSAATEEDCTSTPPAELTAADDGRTFCLTVGGQLRLNLDGTKERPWSGVATTGDVLKPTNAGIVVLPGDAVAAYDAVAAGTTRLSAFRPLCAAPTGPSQVSCKGIQEWAVTVRVTE</sequence>
<evidence type="ECO:0000313" key="4">
    <source>
        <dbReference type="Proteomes" id="UP000052982"/>
    </source>
</evidence>
<keyword evidence="4" id="KW-1185">Reference proteome</keyword>
<dbReference type="STRING" id="1943.AQJ64_19125"/>
<evidence type="ECO:0000313" key="3">
    <source>
        <dbReference type="EMBL" id="KUN82636.1"/>
    </source>
</evidence>
<evidence type="ECO:0008006" key="5">
    <source>
        <dbReference type="Google" id="ProtNLM"/>
    </source>
</evidence>
<dbReference type="AlphaFoldDB" id="A0A117RC36"/>
<feature type="signal peptide" evidence="2">
    <location>
        <begin position="1"/>
        <end position="20"/>
    </location>
</feature>
<keyword evidence="2" id="KW-0732">Signal</keyword>
<feature type="chain" id="PRO_5039671492" description="Proteinase inhibitor I42 chagasin domain-containing protein" evidence="2">
    <location>
        <begin position="21"/>
        <end position="150"/>
    </location>
</feature>
<dbReference type="Proteomes" id="UP000052982">
    <property type="component" value="Unassembled WGS sequence"/>
</dbReference>
<dbReference type="OrthoDB" id="4249545at2"/>
<feature type="region of interest" description="Disordered" evidence="1">
    <location>
        <begin position="26"/>
        <end position="51"/>
    </location>
</feature>
<dbReference type="RefSeq" id="WP_055638090.1">
    <property type="nucleotide sequence ID" value="NZ_KQ948769.1"/>
</dbReference>
<accession>A0A117RC36</accession>
<comment type="caution">
    <text evidence="3">The sequence shown here is derived from an EMBL/GenBank/DDBJ whole genome shotgun (WGS) entry which is preliminary data.</text>
</comment>
<organism evidence="3 4">
    <name type="scientific">Streptomyces griseoruber</name>
    <dbReference type="NCBI Taxonomy" id="1943"/>
    <lineage>
        <taxon>Bacteria</taxon>
        <taxon>Bacillati</taxon>
        <taxon>Actinomycetota</taxon>
        <taxon>Actinomycetes</taxon>
        <taxon>Kitasatosporales</taxon>
        <taxon>Streptomycetaceae</taxon>
        <taxon>Streptomyces</taxon>
    </lineage>
</organism>
<dbReference type="PROSITE" id="PS51257">
    <property type="entry name" value="PROKAR_LIPOPROTEIN"/>
    <property type="match status" value="1"/>
</dbReference>
<evidence type="ECO:0000256" key="2">
    <source>
        <dbReference type="SAM" id="SignalP"/>
    </source>
</evidence>
<evidence type="ECO:0000256" key="1">
    <source>
        <dbReference type="SAM" id="MobiDB-lite"/>
    </source>
</evidence>
<proteinExistence type="predicted"/>
<dbReference type="EMBL" id="LMWW01000031">
    <property type="protein sequence ID" value="KUN82636.1"/>
    <property type="molecule type" value="Genomic_DNA"/>
</dbReference>
<reference evidence="3 4" key="1">
    <citation type="submission" date="2015-10" db="EMBL/GenBank/DDBJ databases">
        <title>Draft genome sequence of Streptomyces griseoruber DSM 40281, type strain for the species Streptomyces griseoruber.</title>
        <authorList>
            <person name="Ruckert C."/>
            <person name="Winkler A."/>
            <person name="Kalinowski J."/>
            <person name="Kampfer P."/>
            <person name="Glaeser S."/>
        </authorList>
    </citation>
    <scope>NUCLEOTIDE SEQUENCE [LARGE SCALE GENOMIC DNA]</scope>
    <source>
        <strain evidence="3 4">DSM 40281</strain>
    </source>
</reference>
<gene>
    <name evidence="3" type="ORF">AQJ64_19125</name>
</gene>
<name>A0A117RC36_9ACTN</name>